<sequence length="202" mass="22446">MQQYYFFILLGYLSGSILFARLIPKYCCGIDICALSRDKNPGVFNAFEHAGPGIGILVLCLELAKGFFPVHFALSILDPGQRMFALVLAAPVFGHAFPLFHFREGGKSIAVSFGCLLGLFPDLRPVLTLAMFYLLFSLIIIIEPHLVRSIVTYVCLSLASVRNLSLPSIVLGILLISLIVIVRHMLKAEKEPVSIRLLRRNR</sequence>
<dbReference type="Pfam" id="PF02660">
    <property type="entry name" value="G3P_acyltransf"/>
    <property type="match status" value="1"/>
</dbReference>
<feature type="transmembrane region" description="Helical" evidence="10">
    <location>
        <begin position="84"/>
        <end position="102"/>
    </location>
</feature>
<keyword evidence="8" id="KW-0594">Phospholipid biosynthesis</keyword>
<evidence type="ECO:0000256" key="5">
    <source>
        <dbReference type="ARBA" id="ARBA00022989"/>
    </source>
</evidence>
<dbReference type="GO" id="GO:0005886">
    <property type="term" value="C:plasma membrane"/>
    <property type="evidence" value="ECO:0007669"/>
    <property type="project" value="InterPro"/>
</dbReference>
<keyword evidence="11" id="KW-0012">Acyltransferase</keyword>
<evidence type="ECO:0000256" key="9">
    <source>
        <dbReference type="ARBA" id="ARBA00023264"/>
    </source>
</evidence>
<organism evidence="11 12">
    <name type="scientific">Candidatus Mediterraneibacter stercoravium</name>
    <dbReference type="NCBI Taxonomy" id="2838685"/>
    <lineage>
        <taxon>Bacteria</taxon>
        <taxon>Bacillati</taxon>
        <taxon>Bacillota</taxon>
        <taxon>Clostridia</taxon>
        <taxon>Lachnospirales</taxon>
        <taxon>Lachnospiraceae</taxon>
        <taxon>Mediterraneibacter</taxon>
    </lineage>
</organism>
<evidence type="ECO:0000256" key="1">
    <source>
        <dbReference type="ARBA" id="ARBA00022475"/>
    </source>
</evidence>
<evidence type="ECO:0000256" key="6">
    <source>
        <dbReference type="ARBA" id="ARBA00023098"/>
    </source>
</evidence>
<dbReference type="EMBL" id="DXAY01000190">
    <property type="protein sequence ID" value="HIZ75210.1"/>
    <property type="molecule type" value="Genomic_DNA"/>
</dbReference>
<evidence type="ECO:0000256" key="10">
    <source>
        <dbReference type="SAM" id="Phobius"/>
    </source>
</evidence>
<keyword evidence="2" id="KW-0444">Lipid biosynthesis</keyword>
<proteinExistence type="predicted"/>
<dbReference type="SMART" id="SM01207">
    <property type="entry name" value="G3P_acyltransf"/>
    <property type="match status" value="1"/>
</dbReference>
<protein>
    <submittedName>
        <fullName evidence="11">Glycerol-3-phosphate acyltransferase</fullName>
    </submittedName>
</protein>
<dbReference type="GO" id="GO:0043772">
    <property type="term" value="F:acyl-phosphate glycerol-3-phosphate acyltransferase activity"/>
    <property type="evidence" value="ECO:0007669"/>
    <property type="project" value="InterPro"/>
</dbReference>
<feature type="transmembrane region" description="Helical" evidence="10">
    <location>
        <begin position="123"/>
        <end position="142"/>
    </location>
</feature>
<accession>A0A9D2GA11</accession>
<comment type="caution">
    <text evidence="11">The sequence shown here is derived from an EMBL/GenBank/DDBJ whole genome shotgun (WGS) entry which is preliminary data.</text>
</comment>
<reference evidence="11" key="2">
    <citation type="submission" date="2021-04" db="EMBL/GenBank/DDBJ databases">
        <authorList>
            <person name="Gilroy R."/>
        </authorList>
    </citation>
    <scope>NUCLEOTIDE SEQUENCE</scope>
    <source>
        <strain evidence="11">CHK196-3914</strain>
    </source>
</reference>
<evidence type="ECO:0000256" key="3">
    <source>
        <dbReference type="ARBA" id="ARBA00022679"/>
    </source>
</evidence>
<dbReference type="PANTHER" id="PTHR30309">
    <property type="entry name" value="INNER MEMBRANE PROTEIN YGIH"/>
    <property type="match status" value="1"/>
</dbReference>
<keyword evidence="9" id="KW-1208">Phospholipid metabolism</keyword>
<evidence type="ECO:0000256" key="2">
    <source>
        <dbReference type="ARBA" id="ARBA00022516"/>
    </source>
</evidence>
<evidence type="ECO:0000313" key="12">
    <source>
        <dbReference type="Proteomes" id="UP000824116"/>
    </source>
</evidence>
<name>A0A9D2GA11_9FIRM</name>
<gene>
    <name evidence="11" type="ORF">H9723_08240</name>
</gene>
<dbReference type="InterPro" id="IPR003811">
    <property type="entry name" value="G3P_acylTferase_PlsY"/>
</dbReference>
<evidence type="ECO:0000256" key="7">
    <source>
        <dbReference type="ARBA" id="ARBA00023136"/>
    </source>
</evidence>
<feature type="transmembrane region" description="Helical" evidence="10">
    <location>
        <begin position="6"/>
        <end position="23"/>
    </location>
</feature>
<dbReference type="AlphaFoldDB" id="A0A9D2GA11"/>
<keyword evidence="4 10" id="KW-0812">Transmembrane</keyword>
<reference evidence="11" key="1">
    <citation type="journal article" date="2021" name="PeerJ">
        <title>Extensive microbial diversity within the chicken gut microbiome revealed by metagenomics and culture.</title>
        <authorList>
            <person name="Gilroy R."/>
            <person name="Ravi A."/>
            <person name="Getino M."/>
            <person name="Pursley I."/>
            <person name="Horton D.L."/>
            <person name="Alikhan N.F."/>
            <person name="Baker D."/>
            <person name="Gharbi K."/>
            <person name="Hall N."/>
            <person name="Watson M."/>
            <person name="Adriaenssens E.M."/>
            <person name="Foster-Nyarko E."/>
            <person name="Jarju S."/>
            <person name="Secka A."/>
            <person name="Antonio M."/>
            <person name="Oren A."/>
            <person name="Chaudhuri R.R."/>
            <person name="La Ragione R."/>
            <person name="Hildebrand F."/>
            <person name="Pallen M.J."/>
        </authorList>
    </citation>
    <scope>NUCLEOTIDE SEQUENCE</scope>
    <source>
        <strain evidence="11">CHK196-3914</strain>
    </source>
</reference>
<evidence type="ECO:0000256" key="8">
    <source>
        <dbReference type="ARBA" id="ARBA00023209"/>
    </source>
</evidence>
<keyword evidence="5 10" id="KW-1133">Transmembrane helix</keyword>
<keyword evidence="1" id="KW-1003">Cell membrane</keyword>
<keyword evidence="6" id="KW-0443">Lipid metabolism</keyword>
<dbReference type="Proteomes" id="UP000824116">
    <property type="component" value="Unassembled WGS sequence"/>
</dbReference>
<evidence type="ECO:0000313" key="11">
    <source>
        <dbReference type="EMBL" id="HIZ75210.1"/>
    </source>
</evidence>
<dbReference type="PANTHER" id="PTHR30309:SF0">
    <property type="entry name" value="GLYCEROL-3-PHOSPHATE ACYLTRANSFERASE-RELATED"/>
    <property type="match status" value="1"/>
</dbReference>
<keyword evidence="7 10" id="KW-0472">Membrane</keyword>
<feature type="transmembrane region" description="Helical" evidence="10">
    <location>
        <begin position="166"/>
        <end position="186"/>
    </location>
</feature>
<keyword evidence="3" id="KW-0808">Transferase</keyword>
<dbReference type="GO" id="GO:0008654">
    <property type="term" value="P:phospholipid biosynthetic process"/>
    <property type="evidence" value="ECO:0007669"/>
    <property type="project" value="UniProtKB-KW"/>
</dbReference>
<evidence type="ECO:0000256" key="4">
    <source>
        <dbReference type="ARBA" id="ARBA00022692"/>
    </source>
</evidence>